<dbReference type="Proteomes" id="UP001189122">
    <property type="component" value="Unassembled WGS sequence"/>
</dbReference>
<accession>A0ABN7E7T0</accession>
<reference evidence="2" key="1">
    <citation type="journal article" date="2020" name="Sci. Rep.">
        <title>Chromosome-scale genome assembly for the duckweed Spirodela intermedia, integrating cytogenetic maps, PacBio and Oxford Nanopore libraries.</title>
        <authorList>
            <person name="Hoang P.T.N."/>
            <person name="Fiebig A."/>
            <person name="Novak P."/>
            <person name="Macas J."/>
            <person name="Cao H.X."/>
            <person name="Stepanenko A."/>
            <person name="Chen G."/>
            <person name="Borisjuk N."/>
            <person name="Scholz U."/>
            <person name="Schubert I."/>
        </authorList>
    </citation>
    <scope>NUCLEOTIDE SEQUENCE [LARGE SCALE GENOMIC DNA]</scope>
</reference>
<proteinExistence type="predicted"/>
<evidence type="ECO:0000313" key="2">
    <source>
        <dbReference type="Proteomes" id="UP001189122"/>
    </source>
</evidence>
<name>A0ABN7E7T0_SPIIN</name>
<evidence type="ECO:0000313" key="1">
    <source>
        <dbReference type="EMBL" id="CAA6673923.1"/>
    </source>
</evidence>
<gene>
    <name evidence="1" type="ORF">SI7747_UN020281</name>
</gene>
<organism evidence="1 2">
    <name type="scientific">Spirodela intermedia</name>
    <name type="common">Intermediate duckweed</name>
    <dbReference type="NCBI Taxonomy" id="51605"/>
    <lineage>
        <taxon>Eukaryota</taxon>
        <taxon>Viridiplantae</taxon>
        <taxon>Streptophyta</taxon>
        <taxon>Embryophyta</taxon>
        <taxon>Tracheophyta</taxon>
        <taxon>Spermatophyta</taxon>
        <taxon>Magnoliopsida</taxon>
        <taxon>Liliopsida</taxon>
        <taxon>Araceae</taxon>
        <taxon>Lemnoideae</taxon>
        <taxon>Spirodela</taxon>
    </lineage>
</organism>
<protein>
    <submittedName>
        <fullName evidence="1">Uncharacterized protein</fullName>
    </submittedName>
</protein>
<keyword evidence="2" id="KW-1185">Reference proteome</keyword>
<dbReference type="EMBL" id="CACRZD030000037">
    <property type="protein sequence ID" value="CAA6673923.1"/>
    <property type="molecule type" value="Genomic_DNA"/>
</dbReference>
<comment type="caution">
    <text evidence="1">The sequence shown here is derived from an EMBL/GenBank/DDBJ whole genome shotgun (WGS) entry which is preliminary data.</text>
</comment>
<sequence length="249" mass="28538">MAIGPRPCHIRMPILYPGLTLSTTTKQSVSFDSMPSNMQIPAKTFPFTDPCGGRYIYVHELPPRFNDDMLKECKRPQGPRSPLENIEGPMGMPNDLRDSISYLFFIRRKMPDRFPWQDRMRKLKRKWLFSFAGAPRPAVECDFGESKCHSPSSIMQMFQSSLFLLQPQGDSYTRQVNTMREEVINLIPTCVCRSRSRLETLKDAFDVSVDAIIDKVTKLRKDIIQGHNVSDLSKRTVGNMHCLMKDSGL</sequence>